<sequence>MSVPHDPAVLPGGLPVPTDDGACDHLPGRRVPALQLPSTGGVLRDPHAESRGRWTVLFCYPRTGRPGEAPPGGEAAWNATPGARGCTPQCVSYAGLREAFGALGAVVYGVSTQSTDEQLEAARRLELPYELLSDGRLELTEALGLPTFTAAGLTLLRRHTLVLKDGFVNSVRYPVFPSDGDAEAVLSWLRARTA</sequence>
<dbReference type="InterPro" id="IPR013740">
    <property type="entry name" value="Redoxin"/>
</dbReference>
<proteinExistence type="predicted"/>
<dbReference type="CDD" id="cd03017">
    <property type="entry name" value="PRX_BCP"/>
    <property type="match status" value="1"/>
</dbReference>
<dbReference type="Gene3D" id="3.40.30.10">
    <property type="entry name" value="Glutaredoxin"/>
    <property type="match status" value="1"/>
</dbReference>
<evidence type="ECO:0000313" key="4">
    <source>
        <dbReference type="Proteomes" id="UP000595046"/>
    </source>
</evidence>
<dbReference type="InterPro" id="IPR013766">
    <property type="entry name" value="Thioredoxin_domain"/>
</dbReference>
<dbReference type="EMBL" id="CP048882">
    <property type="protein sequence ID" value="QPP05838.1"/>
    <property type="molecule type" value="Genomic_DNA"/>
</dbReference>
<dbReference type="PROSITE" id="PS51352">
    <property type="entry name" value="THIOREDOXIN_2"/>
    <property type="match status" value="1"/>
</dbReference>
<organism evidence="3 4">
    <name type="scientific">Streptomyces bathyalis</name>
    <dbReference type="NCBI Taxonomy" id="2710756"/>
    <lineage>
        <taxon>Bacteria</taxon>
        <taxon>Bacillati</taxon>
        <taxon>Actinomycetota</taxon>
        <taxon>Actinomycetes</taxon>
        <taxon>Kitasatosporales</taxon>
        <taxon>Streptomycetaceae</taxon>
        <taxon>Streptomyces</taxon>
    </lineage>
</organism>
<evidence type="ECO:0000256" key="1">
    <source>
        <dbReference type="SAM" id="MobiDB-lite"/>
    </source>
</evidence>
<name>A0A7T1T3P4_9ACTN</name>
<dbReference type="KEGG" id="sbat:G4Z16_04850"/>
<evidence type="ECO:0000259" key="2">
    <source>
        <dbReference type="PROSITE" id="PS51352"/>
    </source>
</evidence>
<dbReference type="AlphaFoldDB" id="A0A7T1T3P4"/>
<protein>
    <submittedName>
        <fullName evidence="3">Peroxiredoxin</fullName>
    </submittedName>
</protein>
<accession>A0A7T1T3P4</accession>
<gene>
    <name evidence="3" type="ORF">G4Z16_04850</name>
</gene>
<keyword evidence="4" id="KW-1185">Reference proteome</keyword>
<feature type="region of interest" description="Disordered" evidence="1">
    <location>
        <begin position="1"/>
        <end position="20"/>
    </location>
</feature>
<dbReference type="SUPFAM" id="SSF52833">
    <property type="entry name" value="Thioredoxin-like"/>
    <property type="match status" value="1"/>
</dbReference>
<dbReference type="GO" id="GO:0016491">
    <property type="term" value="F:oxidoreductase activity"/>
    <property type="evidence" value="ECO:0007669"/>
    <property type="project" value="InterPro"/>
</dbReference>
<dbReference type="InterPro" id="IPR036249">
    <property type="entry name" value="Thioredoxin-like_sf"/>
</dbReference>
<feature type="domain" description="Thioredoxin" evidence="2">
    <location>
        <begin position="25"/>
        <end position="194"/>
    </location>
</feature>
<reference evidence="4" key="1">
    <citation type="submission" date="2020-02" db="EMBL/GenBank/DDBJ databases">
        <title>Streptomyces sp. ASO4wet.</title>
        <authorList>
            <person name="Risdian C."/>
            <person name="Landwehr W."/>
            <person name="Schupp P."/>
            <person name="Wink J."/>
        </authorList>
    </citation>
    <scope>NUCLEOTIDE SEQUENCE [LARGE SCALE GENOMIC DNA]</scope>
    <source>
        <strain evidence="4">ASO4wet</strain>
    </source>
</reference>
<dbReference type="Pfam" id="PF08534">
    <property type="entry name" value="Redoxin"/>
    <property type="match status" value="1"/>
</dbReference>
<dbReference type="Proteomes" id="UP000595046">
    <property type="component" value="Chromosome"/>
</dbReference>
<dbReference type="RefSeq" id="WP_197349357.1">
    <property type="nucleotide sequence ID" value="NZ_CP048882.1"/>
</dbReference>
<evidence type="ECO:0000313" key="3">
    <source>
        <dbReference type="EMBL" id="QPP05838.1"/>
    </source>
</evidence>